<protein>
    <submittedName>
        <fullName evidence="1">Uncharacterized protein</fullName>
    </submittedName>
</protein>
<gene>
    <name evidence="1" type="ORF">ACFOVS_11670</name>
</gene>
<organism evidence="1 2">
    <name type="scientific">Rhizobium lemnae</name>
    <dbReference type="NCBI Taxonomy" id="1214924"/>
    <lineage>
        <taxon>Bacteria</taxon>
        <taxon>Pseudomonadati</taxon>
        <taxon>Pseudomonadota</taxon>
        <taxon>Alphaproteobacteria</taxon>
        <taxon>Hyphomicrobiales</taxon>
        <taxon>Rhizobiaceae</taxon>
        <taxon>Rhizobium/Agrobacterium group</taxon>
        <taxon>Rhizobium</taxon>
    </lineage>
</organism>
<name>A0ABV8E8J7_9HYPH</name>
<evidence type="ECO:0000313" key="2">
    <source>
        <dbReference type="Proteomes" id="UP001595697"/>
    </source>
</evidence>
<dbReference type="Proteomes" id="UP001595697">
    <property type="component" value="Unassembled WGS sequence"/>
</dbReference>
<dbReference type="EMBL" id="JBHSBD010000049">
    <property type="protein sequence ID" value="MFC3968776.1"/>
    <property type="molecule type" value="Genomic_DNA"/>
</dbReference>
<reference evidence="2" key="1">
    <citation type="journal article" date="2019" name="Int. J. Syst. Evol. Microbiol.">
        <title>The Global Catalogue of Microorganisms (GCM) 10K type strain sequencing project: providing services to taxonomists for standard genome sequencing and annotation.</title>
        <authorList>
            <consortium name="The Broad Institute Genomics Platform"/>
            <consortium name="The Broad Institute Genome Sequencing Center for Infectious Disease"/>
            <person name="Wu L."/>
            <person name="Ma J."/>
        </authorList>
    </citation>
    <scope>NUCLEOTIDE SEQUENCE [LARGE SCALE GENOMIC DNA]</scope>
    <source>
        <strain evidence="2">TBRC 5781</strain>
    </source>
</reference>
<sequence>MPQTLIHIVQNSWVAEVANTDISYKFVGETLSEQSTNVQLFGVALTNPDAQPLGRYIATTDDNDVVIDQLFSTTDELVINSTVEFTAVEGELLIDDLEEVGQVICEALIMAARKRRGTDTSKKRSEELAR</sequence>
<dbReference type="RefSeq" id="WP_247259521.1">
    <property type="nucleotide sequence ID" value="NZ_JALJQZ010000003.1"/>
</dbReference>
<evidence type="ECO:0000313" key="1">
    <source>
        <dbReference type="EMBL" id="MFC3968776.1"/>
    </source>
</evidence>
<comment type="caution">
    <text evidence="1">The sequence shown here is derived from an EMBL/GenBank/DDBJ whole genome shotgun (WGS) entry which is preliminary data.</text>
</comment>
<proteinExistence type="predicted"/>
<keyword evidence="2" id="KW-1185">Reference proteome</keyword>
<accession>A0ABV8E8J7</accession>